<dbReference type="Gene3D" id="1.20.120.450">
    <property type="entry name" value="dinb family like domain"/>
    <property type="match status" value="1"/>
</dbReference>
<dbReference type="SUPFAM" id="SSF109854">
    <property type="entry name" value="DinB/YfiT-like putative metalloenzymes"/>
    <property type="match status" value="1"/>
</dbReference>
<gene>
    <name evidence="1" type="ORF">PV05_02916</name>
</gene>
<dbReference type="AlphaFoldDB" id="A0A0D2ERM3"/>
<dbReference type="InterPro" id="IPR018531">
    <property type="entry name" value="DUF1993"/>
</dbReference>
<dbReference type="PANTHER" id="PTHR36922:SF1">
    <property type="entry name" value="DUF1993 DOMAIN-CONTAINING PROTEIN"/>
    <property type="match status" value="1"/>
</dbReference>
<dbReference type="EMBL" id="KN847318">
    <property type="protein sequence ID" value="KIW58393.1"/>
    <property type="molecule type" value="Genomic_DNA"/>
</dbReference>
<protein>
    <recommendedName>
        <fullName evidence="3">DUF1993 domain-containing protein</fullName>
    </recommendedName>
</protein>
<dbReference type="HOGENOM" id="CLU_090929_1_0_1"/>
<accession>A0A0D2ERM3</accession>
<dbReference type="RefSeq" id="XP_013318977.1">
    <property type="nucleotide sequence ID" value="XM_013463523.1"/>
</dbReference>
<dbReference type="OrthoDB" id="3724345at2759"/>
<dbReference type="PANTHER" id="PTHR36922">
    <property type="entry name" value="BLL2446 PROTEIN"/>
    <property type="match status" value="1"/>
</dbReference>
<name>A0A0D2ERM3_9EURO</name>
<reference evidence="1 2" key="1">
    <citation type="submission" date="2015-01" db="EMBL/GenBank/DDBJ databases">
        <title>The Genome Sequence of Exophiala xenobiotica CBS118157.</title>
        <authorList>
            <consortium name="The Broad Institute Genomics Platform"/>
            <person name="Cuomo C."/>
            <person name="de Hoog S."/>
            <person name="Gorbushina A."/>
            <person name="Stielow B."/>
            <person name="Teixiera M."/>
            <person name="Abouelleil A."/>
            <person name="Chapman S.B."/>
            <person name="Priest M."/>
            <person name="Young S.K."/>
            <person name="Wortman J."/>
            <person name="Nusbaum C."/>
            <person name="Birren B."/>
        </authorList>
    </citation>
    <scope>NUCLEOTIDE SEQUENCE [LARGE SCALE GENOMIC DNA]</scope>
    <source>
        <strain evidence="1 2">CBS 118157</strain>
    </source>
</reference>
<dbReference type="Pfam" id="PF09351">
    <property type="entry name" value="DUF1993"/>
    <property type="match status" value="1"/>
</dbReference>
<dbReference type="GeneID" id="25324824"/>
<keyword evidence="2" id="KW-1185">Reference proteome</keyword>
<evidence type="ECO:0000313" key="2">
    <source>
        <dbReference type="Proteomes" id="UP000054342"/>
    </source>
</evidence>
<dbReference type="Proteomes" id="UP000054342">
    <property type="component" value="Unassembled WGS sequence"/>
</dbReference>
<evidence type="ECO:0000313" key="1">
    <source>
        <dbReference type="EMBL" id="KIW58393.1"/>
    </source>
</evidence>
<evidence type="ECO:0008006" key="3">
    <source>
        <dbReference type="Google" id="ProtNLM"/>
    </source>
</evidence>
<dbReference type="InterPro" id="IPR034660">
    <property type="entry name" value="DinB/YfiT-like"/>
</dbReference>
<sequence>MAPVLTLYDTALVPVLRTLKNLTNILKKGEAYLDSKGLPHSELLEARLAPDMHPLPFQVRTASNAAKFIAVRVGGVTNQPWEDNEETFEELQARLAKTVQFLEAVDRSQFDDKEGVEVTLFEHKFTGLSYVNDFALPNFYFHAVTVYDILRTKGVDVGKKDWIGW</sequence>
<organism evidence="1 2">
    <name type="scientific">Exophiala xenobiotica</name>
    <dbReference type="NCBI Taxonomy" id="348802"/>
    <lineage>
        <taxon>Eukaryota</taxon>
        <taxon>Fungi</taxon>
        <taxon>Dikarya</taxon>
        <taxon>Ascomycota</taxon>
        <taxon>Pezizomycotina</taxon>
        <taxon>Eurotiomycetes</taxon>
        <taxon>Chaetothyriomycetidae</taxon>
        <taxon>Chaetothyriales</taxon>
        <taxon>Herpotrichiellaceae</taxon>
        <taxon>Exophiala</taxon>
    </lineage>
</organism>
<proteinExistence type="predicted"/>
<dbReference type="STRING" id="348802.A0A0D2ERM3"/>